<dbReference type="SUPFAM" id="SSF90123">
    <property type="entry name" value="ABC transporter transmembrane region"/>
    <property type="match status" value="1"/>
</dbReference>
<name>A0A3B0BXC5_9BACL</name>
<keyword evidence="10" id="KW-1185">Reference proteome</keyword>
<dbReference type="Pfam" id="PF00005">
    <property type="entry name" value="ABC_tran"/>
    <property type="match status" value="1"/>
</dbReference>
<dbReference type="InterPro" id="IPR003439">
    <property type="entry name" value="ABC_transporter-like_ATP-bd"/>
</dbReference>
<proteinExistence type="predicted"/>
<feature type="transmembrane region" description="Helical" evidence="7">
    <location>
        <begin position="272"/>
        <end position="294"/>
    </location>
</feature>
<evidence type="ECO:0000313" key="9">
    <source>
        <dbReference type="EMBL" id="RKN76076.1"/>
    </source>
</evidence>
<dbReference type="InterPro" id="IPR039421">
    <property type="entry name" value="Type_1_exporter"/>
</dbReference>
<keyword evidence="4 9" id="KW-0067">ATP-binding</keyword>
<feature type="transmembrane region" description="Helical" evidence="7">
    <location>
        <begin position="48"/>
        <end position="69"/>
    </location>
</feature>
<feature type="transmembrane region" description="Helical" evidence="7">
    <location>
        <begin position="152"/>
        <end position="170"/>
    </location>
</feature>
<dbReference type="InterPro" id="IPR027417">
    <property type="entry name" value="P-loop_NTPase"/>
</dbReference>
<dbReference type="PANTHER" id="PTHR24221">
    <property type="entry name" value="ATP-BINDING CASSETTE SUB-FAMILY B"/>
    <property type="match status" value="1"/>
</dbReference>
<dbReference type="Gene3D" id="1.20.1560.10">
    <property type="entry name" value="ABC transporter type 1, transmembrane domain"/>
    <property type="match status" value="1"/>
</dbReference>
<dbReference type="Gene3D" id="3.40.50.300">
    <property type="entry name" value="P-loop containing nucleotide triphosphate hydrolases"/>
    <property type="match status" value="1"/>
</dbReference>
<evidence type="ECO:0000256" key="7">
    <source>
        <dbReference type="SAM" id="Phobius"/>
    </source>
</evidence>
<evidence type="ECO:0000256" key="2">
    <source>
        <dbReference type="ARBA" id="ARBA00022692"/>
    </source>
</evidence>
<keyword evidence="6 7" id="KW-0472">Membrane</keyword>
<dbReference type="PANTHER" id="PTHR24221:SF646">
    <property type="entry name" value="HAEMOLYSIN SECRETION ATP-BINDING PROTEIN"/>
    <property type="match status" value="1"/>
</dbReference>
<evidence type="ECO:0000256" key="5">
    <source>
        <dbReference type="ARBA" id="ARBA00022989"/>
    </source>
</evidence>
<feature type="transmembrane region" description="Helical" evidence="7">
    <location>
        <begin position="122"/>
        <end position="146"/>
    </location>
</feature>
<accession>A0A3B0BXC5</accession>
<dbReference type="PROSITE" id="PS50893">
    <property type="entry name" value="ABC_TRANSPORTER_2"/>
    <property type="match status" value="1"/>
</dbReference>
<dbReference type="OrthoDB" id="9806127at2"/>
<reference evidence="9 10" key="1">
    <citation type="journal article" date="2007" name="Int. J. Syst. Evol. Microbiol.">
        <title>Paenibacillus ginsengarvi sp. nov., isolated from soil from ginseng cultivation.</title>
        <authorList>
            <person name="Yoon M.H."/>
            <person name="Ten L.N."/>
            <person name="Im W.T."/>
        </authorList>
    </citation>
    <scope>NUCLEOTIDE SEQUENCE [LARGE SCALE GENOMIC DNA]</scope>
    <source>
        <strain evidence="9 10">KCTC 13059</strain>
    </source>
</reference>
<organism evidence="9 10">
    <name type="scientific">Paenibacillus ginsengarvi</name>
    <dbReference type="NCBI Taxonomy" id="400777"/>
    <lineage>
        <taxon>Bacteria</taxon>
        <taxon>Bacillati</taxon>
        <taxon>Bacillota</taxon>
        <taxon>Bacilli</taxon>
        <taxon>Bacillales</taxon>
        <taxon>Paenibacillaceae</taxon>
        <taxon>Paenibacillus</taxon>
    </lineage>
</organism>
<protein>
    <submittedName>
        <fullName evidence="9">ABC transporter ATP-binding protein</fullName>
    </submittedName>
</protein>
<feature type="transmembrane region" description="Helical" evidence="7">
    <location>
        <begin position="243"/>
        <end position="260"/>
    </location>
</feature>
<dbReference type="GO" id="GO:0016887">
    <property type="term" value="F:ATP hydrolysis activity"/>
    <property type="evidence" value="ECO:0007669"/>
    <property type="project" value="InterPro"/>
</dbReference>
<evidence type="ECO:0000256" key="1">
    <source>
        <dbReference type="ARBA" id="ARBA00004651"/>
    </source>
</evidence>
<evidence type="ECO:0000313" key="10">
    <source>
        <dbReference type="Proteomes" id="UP000282311"/>
    </source>
</evidence>
<dbReference type="InterPro" id="IPR036640">
    <property type="entry name" value="ABC1_TM_sf"/>
</dbReference>
<dbReference type="InterPro" id="IPR003593">
    <property type="entry name" value="AAA+_ATPase"/>
</dbReference>
<dbReference type="AlphaFoldDB" id="A0A3B0BXC5"/>
<dbReference type="EMBL" id="RBAH01000021">
    <property type="protein sequence ID" value="RKN76076.1"/>
    <property type="molecule type" value="Genomic_DNA"/>
</dbReference>
<dbReference type="SMART" id="SM00382">
    <property type="entry name" value="AAA"/>
    <property type="match status" value="1"/>
</dbReference>
<keyword evidence="3" id="KW-0547">Nucleotide-binding</keyword>
<dbReference type="GO" id="GO:0005524">
    <property type="term" value="F:ATP binding"/>
    <property type="evidence" value="ECO:0007669"/>
    <property type="project" value="UniProtKB-KW"/>
</dbReference>
<keyword evidence="5 7" id="KW-1133">Transmembrane helix</keyword>
<comment type="caution">
    <text evidence="9">The sequence shown here is derived from an EMBL/GenBank/DDBJ whole genome shotgun (WGS) entry which is preliminary data.</text>
</comment>
<evidence type="ECO:0000256" key="3">
    <source>
        <dbReference type="ARBA" id="ARBA00022741"/>
    </source>
</evidence>
<feature type="domain" description="ABC transporter" evidence="8">
    <location>
        <begin position="331"/>
        <end position="564"/>
    </location>
</feature>
<comment type="subcellular location">
    <subcellularLocation>
        <location evidence="1">Cell membrane</location>
        <topology evidence="1">Multi-pass membrane protein</topology>
    </subcellularLocation>
</comment>
<sequence>MYALERKPVLVMALAALVSLPVMPAELWLVKTFVDRVGTWSAQDSLGPIVAIAALIAALRVMGNIILGVPMPMAQTRLNEIGTVEGQRRILQKAGRLPLAAAESPAVHDLRERAMQASLYDIYNTGIQLLTSALQNGALLAILLLYGQWIPAAAVCAASLLLAFVSGRAADRMERLARDQTPDRRLVVYYGSLLTKREAAKEIRLFGLGGLLGGRWRELSERQVRETGAAVRSAELRKLGPEFLSAVVGALLAALLVLLPGAGRLGAGDFSILLLSGAMLVSGLPGLIGSGVTLRRQQMRWDDYNAYMSLEDDAPITDEGQTAASSGGMAVQITGLRFRYPGVERETIRGVDLTITAGSRVALVGDNGAGKSTLVKLLAGLYAPTGGEVVWKDGSGRRLMGVAEGGGLSAVFQDFAKLYISVREHTAIGRLDALADDAALHEALRLAGSKPYDLDVQLGAMFGGFEPSGGEWQKLVTARALLRDSGFVFFDEPTAALDPLAEKEAFEMFMEVTAGRTALLVTHRLGAAKLADSIIVLQDGTVAEQGTHEQLMALGGVYSRMFRLQSSWYE</sequence>
<dbReference type="Proteomes" id="UP000282311">
    <property type="component" value="Unassembled WGS sequence"/>
</dbReference>
<evidence type="ECO:0000256" key="6">
    <source>
        <dbReference type="ARBA" id="ARBA00023136"/>
    </source>
</evidence>
<dbReference type="GO" id="GO:0034040">
    <property type="term" value="F:ATPase-coupled lipid transmembrane transporter activity"/>
    <property type="evidence" value="ECO:0007669"/>
    <property type="project" value="TreeGrafter"/>
</dbReference>
<gene>
    <name evidence="9" type="ORF">D7M11_24845</name>
</gene>
<evidence type="ECO:0000259" key="8">
    <source>
        <dbReference type="PROSITE" id="PS50893"/>
    </source>
</evidence>
<dbReference type="SUPFAM" id="SSF52540">
    <property type="entry name" value="P-loop containing nucleoside triphosphate hydrolases"/>
    <property type="match status" value="1"/>
</dbReference>
<evidence type="ECO:0000256" key="4">
    <source>
        <dbReference type="ARBA" id="ARBA00022840"/>
    </source>
</evidence>
<keyword evidence="2 7" id="KW-0812">Transmembrane</keyword>
<dbReference type="GO" id="GO:0005886">
    <property type="term" value="C:plasma membrane"/>
    <property type="evidence" value="ECO:0007669"/>
    <property type="project" value="UniProtKB-SubCell"/>
</dbReference>